<dbReference type="InterPro" id="IPR013877">
    <property type="entry name" value="YAP-bd/ALF4/Glomulin"/>
</dbReference>
<dbReference type="PANTHER" id="PTHR15430">
    <property type="entry name" value="GLOMULIN"/>
    <property type="match status" value="1"/>
</dbReference>
<dbReference type="Pfam" id="PF08568">
    <property type="entry name" value="Kinetochor_Ybp2"/>
    <property type="match status" value="1"/>
</dbReference>
<reference evidence="2" key="1">
    <citation type="submission" date="2024-04" db="EMBL/GenBank/DDBJ databases">
        <title>Salinicola lusitanus LLJ914,a marine bacterium isolated from the Okinawa Trough.</title>
        <authorList>
            <person name="Li J."/>
        </authorList>
    </citation>
    <scope>NUCLEOTIDE SEQUENCE [LARGE SCALE GENOMIC DNA]</scope>
</reference>
<dbReference type="EMBL" id="JBBPFD010000001">
    <property type="protein sequence ID" value="KAK7945329.1"/>
    <property type="molecule type" value="Genomic_DNA"/>
</dbReference>
<dbReference type="InterPro" id="IPR019516">
    <property type="entry name" value="Glomulin/ALF4"/>
</dbReference>
<proteinExistence type="predicted"/>
<comment type="caution">
    <text evidence="1">The sequence shown here is derived from an EMBL/GenBank/DDBJ whole genome shotgun (WGS) entry which is preliminary data.</text>
</comment>
<organism evidence="1 2">
    <name type="scientific">Mugilogobius chulae</name>
    <name type="common">yellowstripe goby</name>
    <dbReference type="NCBI Taxonomy" id="88201"/>
    <lineage>
        <taxon>Eukaryota</taxon>
        <taxon>Metazoa</taxon>
        <taxon>Chordata</taxon>
        <taxon>Craniata</taxon>
        <taxon>Vertebrata</taxon>
        <taxon>Euteleostomi</taxon>
        <taxon>Actinopterygii</taxon>
        <taxon>Neopterygii</taxon>
        <taxon>Teleostei</taxon>
        <taxon>Neoteleostei</taxon>
        <taxon>Acanthomorphata</taxon>
        <taxon>Gobiaria</taxon>
        <taxon>Gobiiformes</taxon>
        <taxon>Gobioidei</taxon>
        <taxon>Gobiidae</taxon>
        <taxon>Gobionellinae</taxon>
        <taxon>Mugilogobius</taxon>
    </lineage>
</organism>
<evidence type="ECO:0000313" key="1">
    <source>
        <dbReference type="EMBL" id="KAK7945329.1"/>
    </source>
</evidence>
<evidence type="ECO:0008006" key="3">
    <source>
        <dbReference type="Google" id="ProtNLM"/>
    </source>
</evidence>
<dbReference type="GO" id="GO:0055105">
    <property type="term" value="F:ubiquitin-protein transferase inhibitor activity"/>
    <property type="evidence" value="ECO:0007669"/>
    <property type="project" value="TreeGrafter"/>
</dbReference>
<dbReference type="Proteomes" id="UP001460270">
    <property type="component" value="Unassembled WGS sequence"/>
</dbReference>
<keyword evidence="2" id="KW-1185">Reference proteome</keyword>
<dbReference type="PANTHER" id="PTHR15430:SF1">
    <property type="entry name" value="GLOMULIN"/>
    <property type="match status" value="1"/>
</dbReference>
<evidence type="ECO:0000313" key="2">
    <source>
        <dbReference type="Proteomes" id="UP001460270"/>
    </source>
</evidence>
<gene>
    <name evidence="1" type="ORF">WMY93_001057</name>
</gene>
<dbReference type="GO" id="GO:0005737">
    <property type="term" value="C:cytoplasm"/>
    <property type="evidence" value="ECO:0007669"/>
    <property type="project" value="TreeGrafter"/>
</dbReference>
<protein>
    <recommendedName>
        <fullName evidence="3">Glomulin</fullName>
    </recommendedName>
</protein>
<accession>A0AAW0Q6X4</accession>
<sequence length="255" mass="29433">MKRGHYNKVGGSNPWFEGLHLLPLLRSVLRLPDGPETDLLQYMDRIMESLNLLRYLVIRDKVTENQTGIWTEMYKIEDTFLKPLRVGINMSRAHYERELLITKEDKKSKAKESSISVSVGEEQLPNMTSDTHIQALHSALHTFDMIESVLVRIEELIETGIWTEMYKIEDTFLKPLRVGINMSRAHYERELLITKEDKKSKAKESSISVSVGEEQLPNMTSDTHIQALHSALHTFDMIESVLVRIEELIEVKENA</sequence>
<name>A0AAW0Q6X4_9GOBI</name>
<dbReference type="AlphaFoldDB" id="A0AAW0Q6X4"/>